<keyword evidence="2" id="KW-1185">Reference proteome</keyword>
<dbReference type="KEGG" id="bacg:D2962_08205"/>
<sequence>MNIALLSKEERRELAAAIDYILDFMFHVPVIKAAEGDLFGPGAKLDATEEIIWNVEKNLTNVLLQGWDKQARKAIKKGAAILECFGGDIKEDEVNLALNAIAKEMGPNYKALTQEQVADIVGTAYLLGRRVTGAQIGIKPELGLIDEQARQWLADHTVFWIGDYYDAQLGKTIAEEVRHLALEQGLGREEVGRQLKALLGDKFAKSDAYWRGLAATTVDRARNFGGVQSMIEAQVETYEILPVGDERTCPVCMTMAKHTFKIEHAVQLRDAVLNAKNPEDIKKIHPWLPFDEVKNLDTKGAVQKGLALPPYHYHCRCTYIVSTFSDITVSHEPLDIKYEPVKAKSEIPPMENLEYAGSGGFLGGAGEKHIYIDSKGGQYIFKPAQSKSGKPEPFRAYVQEAASQIASKIYEPGDFIEIKVVTDKKGRIGTLQKLYSNVEGDLKKINWKDLTPEQWKQIQREHVLDWVIGNFDSHGGNFIQLADGKILGVDKEQAFRYINDPKSWKMNLSYHPNSKYGEQEPIYNIIYRAFSDKDIDLDLQTILPTLQRLEAIPDEEYKNILRPYAEALYGKGGKTDTFLATAVKRKHEVREQFRQFYTELLKARDPKFKGVFKFADEMTGTEMAKAPLAAQVMTKEELSQLNTKALKDMAKAKKIKYFQNMTKDELVEALADPDKAEKISIAVKERARAKIEAARKTPPLPKLKPPKNADIMQDFEQVPKTPLGVAVRKDGKKIEGQVITIRRIEDDGRPGFQLTMKIPQDYHGDIEKALREIGAGHGDFIFQPGRLEHKRGVYRMSRGKGVNVGRAWYYSDQDATVYFAGTARERALMGQLEVRVYDADGVKAAKKAQEIMKKLKLEAAIADPTPEDERLLRLSRLAWQHAPREEYNIPLEKRTTKQMEQLLKSKGIDPARADKLVEKEVWPGYKTFVEEGISKEYKKAGADYLFAGIGNSPKTVVEIFSPDSPGMMSTLQRYHNGILKGGASPTEDIMSGGADSAFVRLVPKNARGYCSFKAHYKGAGYRIHVDIKELERTDWYAYDHDNFGGTGKDRDFDKRMSAKEFISSLNNHYTISNEVMFRKGIRKESITCISCDDDKLRTNLIEEFKKAGITEINGKKVENFVIKQEII</sequence>
<proteinExistence type="predicted"/>
<evidence type="ECO:0008006" key="3">
    <source>
        <dbReference type="Google" id="ProtNLM"/>
    </source>
</evidence>
<dbReference type="EMBL" id="CP033169">
    <property type="protein sequence ID" value="AYO30605.1"/>
    <property type="molecule type" value="Genomic_DNA"/>
</dbReference>
<dbReference type="Proteomes" id="UP000280960">
    <property type="component" value="Chromosome"/>
</dbReference>
<name>A0A3G2R5I3_9FIRM</name>
<evidence type="ECO:0000313" key="1">
    <source>
        <dbReference type="EMBL" id="AYO30605.1"/>
    </source>
</evidence>
<dbReference type="RefSeq" id="WP_122014695.1">
    <property type="nucleotide sequence ID" value="NZ_CP033169.1"/>
</dbReference>
<organism evidence="1 2">
    <name type="scientific">Biomaibacter acetigenes</name>
    <dbReference type="NCBI Taxonomy" id="2316383"/>
    <lineage>
        <taxon>Bacteria</taxon>
        <taxon>Bacillati</taxon>
        <taxon>Bacillota</taxon>
        <taxon>Clostridia</taxon>
        <taxon>Thermosediminibacterales</taxon>
        <taxon>Tepidanaerobacteraceae</taxon>
        <taxon>Biomaibacter</taxon>
    </lineage>
</organism>
<protein>
    <recommendedName>
        <fullName evidence="3">Phage head morphogenesis domain-containing protein</fullName>
    </recommendedName>
</protein>
<dbReference type="AlphaFoldDB" id="A0A3G2R5I3"/>
<gene>
    <name evidence="1" type="ORF">D2962_08205</name>
</gene>
<evidence type="ECO:0000313" key="2">
    <source>
        <dbReference type="Proteomes" id="UP000280960"/>
    </source>
</evidence>
<reference evidence="1 2" key="1">
    <citation type="submission" date="2018-10" db="EMBL/GenBank/DDBJ databases">
        <authorList>
            <person name="Zhang X."/>
        </authorList>
    </citation>
    <scope>NUCLEOTIDE SEQUENCE [LARGE SCALE GENOMIC DNA]</scope>
    <source>
        <strain evidence="1 2">SK-G1</strain>
    </source>
</reference>
<accession>A0A3G2R5I3</accession>